<evidence type="ECO:0000313" key="1">
    <source>
        <dbReference type="EMBL" id="MFC3961062.1"/>
    </source>
</evidence>
<dbReference type="SUPFAM" id="SSF160424">
    <property type="entry name" value="BH3703-like"/>
    <property type="match status" value="1"/>
</dbReference>
<keyword evidence="2" id="KW-1185">Reference proteome</keyword>
<protein>
    <submittedName>
        <fullName evidence="1">Uncharacterized protein</fullName>
    </submittedName>
</protein>
<dbReference type="RefSeq" id="WP_378610820.1">
    <property type="nucleotide sequence ID" value="NZ_JBHSAX010000003.1"/>
</dbReference>
<sequence length="363" mass="38223">MTAAEDSRAGEVDGASRRIAEELIALAPPGWHELRAVFALTTGAELASVFFADEEGHPAQVLPTEEVLALVRRQRAASAALPGGPWWRYLVLATASGEIAVDHDFGAEPFPDDHLFPPDAYRADLETFPRERLPVWLGAYLGHEDRQSRPAERSGNSAGTTPTVETTLPALPLLAMRWAAIAAAFTAAGSPWGPRVLPALGLFEGAERSGSSLWLVPGDRAVLSGGVWDDPALDAVYNAGAPMPDLYAGAPGWVANPLLNPRAGEGLLSFCYWWEAGRWYRGASPPASEAAAAVPAVWSRESAAEVIAALAAEGGVGVRDAALELVVAAEHGQADRALLVRLFGETDEVDGGVLQLLMAGAAE</sequence>
<dbReference type="Proteomes" id="UP001595696">
    <property type="component" value="Unassembled WGS sequence"/>
</dbReference>
<dbReference type="InterPro" id="IPR036170">
    <property type="entry name" value="YezG-like_sf"/>
</dbReference>
<dbReference type="EMBL" id="JBHSAX010000003">
    <property type="protein sequence ID" value="MFC3961062.1"/>
    <property type="molecule type" value="Genomic_DNA"/>
</dbReference>
<evidence type="ECO:0000313" key="2">
    <source>
        <dbReference type="Proteomes" id="UP001595696"/>
    </source>
</evidence>
<proteinExistence type="predicted"/>
<organism evidence="1 2">
    <name type="scientific">Nocardia jiangsuensis</name>
    <dbReference type="NCBI Taxonomy" id="1691563"/>
    <lineage>
        <taxon>Bacteria</taxon>
        <taxon>Bacillati</taxon>
        <taxon>Actinomycetota</taxon>
        <taxon>Actinomycetes</taxon>
        <taxon>Mycobacteriales</taxon>
        <taxon>Nocardiaceae</taxon>
        <taxon>Nocardia</taxon>
    </lineage>
</organism>
<comment type="caution">
    <text evidence="1">The sequence shown here is derived from an EMBL/GenBank/DDBJ whole genome shotgun (WGS) entry which is preliminary data.</text>
</comment>
<reference evidence="2" key="1">
    <citation type="journal article" date="2019" name="Int. J. Syst. Evol. Microbiol.">
        <title>The Global Catalogue of Microorganisms (GCM) 10K type strain sequencing project: providing services to taxonomists for standard genome sequencing and annotation.</title>
        <authorList>
            <consortium name="The Broad Institute Genomics Platform"/>
            <consortium name="The Broad Institute Genome Sequencing Center for Infectious Disease"/>
            <person name="Wu L."/>
            <person name="Ma J."/>
        </authorList>
    </citation>
    <scope>NUCLEOTIDE SEQUENCE [LARGE SCALE GENOMIC DNA]</scope>
    <source>
        <strain evidence="2">CGMCC 4.7330</strain>
    </source>
</reference>
<name>A0ABV8DLY8_9NOCA</name>
<gene>
    <name evidence="1" type="ORF">ACFO0B_03565</name>
</gene>
<accession>A0ABV8DLY8</accession>